<dbReference type="GO" id="GO:0005543">
    <property type="term" value="F:phospholipid binding"/>
    <property type="evidence" value="ECO:0007669"/>
    <property type="project" value="TreeGrafter"/>
</dbReference>
<dbReference type="PROSITE" id="PS51472">
    <property type="entry name" value="RRM_NUP35"/>
    <property type="match status" value="1"/>
</dbReference>
<dbReference type="Ensembl" id="ENSCPGT00000004919.1">
    <property type="protein sequence ID" value="ENSCPGP00000004465.1"/>
    <property type="gene ID" value="ENSCPGG00000003230.1"/>
</dbReference>
<dbReference type="PANTHER" id="PTHR21527:SF6">
    <property type="entry name" value="NUCLEOPORIN NUP35"/>
    <property type="match status" value="1"/>
</dbReference>
<dbReference type="InterPro" id="IPR012677">
    <property type="entry name" value="Nucleotide-bd_a/b_plait_sf"/>
</dbReference>
<evidence type="ECO:0000313" key="17">
    <source>
        <dbReference type="Proteomes" id="UP000694419"/>
    </source>
</evidence>
<reference evidence="16" key="2">
    <citation type="submission" date="2025-09" db="UniProtKB">
        <authorList>
            <consortium name="Ensembl"/>
        </authorList>
    </citation>
    <scope>IDENTIFICATION</scope>
</reference>
<keyword evidence="17" id="KW-1185">Reference proteome</keyword>
<feature type="region of interest" description="Disordered" evidence="14">
    <location>
        <begin position="87"/>
        <end position="108"/>
    </location>
</feature>
<dbReference type="PANTHER" id="PTHR21527">
    <property type="entry name" value="NUCLEOPORIN NUP35"/>
    <property type="match status" value="1"/>
</dbReference>
<keyword evidence="9 13" id="KW-0539">Nucleus</keyword>
<keyword evidence="6" id="KW-0653">Protein transport</keyword>
<dbReference type="InterPro" id="IPR035979">
    <property type="entry name" value="RBD_domain_sf"/>
</dbReference>
<dbReference type="InterPro" id="IPR007846">
    <property type="entry name" value="RRM_NUP35_dom"/>
</dbReference>
<evidence type="ECO:0000256" key="12">
    <source>
        <dbReference type="ARBA" id="ARBA00030250"/>
    </source>
</evidence>
<evidence type="ECO:0000256" key="10">
    <source>
        <dbReference type="ARBA" id="ARBA00029997"/>
    </source>
</evidence>
<evidence type="ECO:0000259" key="15">
    <source>
        <dbReference type="PROSITE" id="PS51472"/>
    </source>
</evidence>
<keyword evidence="5 13" id="KW-0509">mRNA transport</keyword>
<evidence type="ECO:0000256" key="6">
    <source>
        <dbReference type="ARBA" id="ARBA00022927"/>
    </source>
</evidence>
<dbReference type="AlphaFoldDB" id="A0A8C3PIP3"/>
<dbReference type="GO" id="GO:0003676">
    <property type="term" value="F:nucleic acid binding"/>
    <property type="evidence" value="ECO:0007669"/>
    <property type="project" value="InterPro"/>
</dbReference>
<dbReference type="FunFam" id="3.30.70.330:FF:000095">
    <property type="entry name" value="Putative Nucleoporin NUP53"/>
    <property type="match status" value="1"/>
</dbReference>
<keyword evidence="4 13" id="KW-0813">Transport</keyword>
<dbReference type="Pfam" id="PF05172">
    <property type="entry name" value="RRM_Nup35"/>
    <property type="match status" value="1"/>
</dbReference>
<proteinExistence type="inferred from homology"/>
<organism evidence="16 17">
    <name type="scientific">Calidris pygmaea</name>
    <name type="common">Spoon-billed sandpiper</name>
    <dbReference type="NCBI Taxonomy" id="425635"/>
    <lineage>
        <taxon>Eukaryota</taxon>
        <taxon>Metazoa</taxon>
        <taxon>Chordata</taxon>
        <taxon>Craniata</taxon>
        <taxon>Vertebrata</taxon>
        <taxon>Euteleostomi</taxon>
        <taxon>Archelosauria</taxon>
        <taxon>Archosauria</taxon>
        <taxon>Dinosauria</taxon>
        <taxon>Saurischia</taxon>
        <taxon>Theropoda</taxon>
        <taxon>Coelurosauria</taxon>
        <taxon>Aves</taxon>
        <taxon>Neognathae</taxon>
        <taxon>Neoaves</taxon>
        <taxon>Charadriiformes</taxon>
        <taxon>Scolopacidae</taxon>
        <taxon>Calidris</taxon>
    </lineage>
</organism>
<reference evidence="16" key="1">
    <citation type="submission" date="2025-08" db="UniProtKB">
        <authorList>
            <consortium name="Ensembl"/>
        </authorList>
    </citation>
    <scope>IDENTIFICATION</scope>
</reference>
<evidence type="ECO:0000256" key="4">
    <source>
        <dbReference type="ARBA" id="ARBA00022448"/>
    </source>
</evidence>
<dbReference type="GO" id="GO:0044613">
    <property type="term" value="C:nuclear pore central transport channel"/>
    <property type="evidence" value="ECO:0007669"/>
    <property type="project" value="TreeGrafter"/>
</dbReference>
<dbReference type="SUPFAM" id="SSF54928">
    <property type="entry name" value="RNA-binding domain, RBD"/>
    <property type="match status" value="1"/>
</dbReference>
<evidence type="ECO:0000256" key="9">
    <source>
        <dbReference type="ARBA" id="ARBA00023242"/>
    </source>
</evidence>
<evidence type="ECO:0000256" key="3">
    <source>
        <dbReference type="ARBA" id="ARBA00016439"/>
    </source>
</evidence>
<evidence type="ECO:0000256" key="1">
    <source>
        <dbReference type="ARBA" id="ARBA00004567"/>
    </source>
</evidence>
<evidence type="ECO:0000256" key="14">
    <source>
        <dbReference type="SAM" id="MobiDB-lite"/>
    </source>
</evidence>
<evidence type="ECO:0000256" key="8">
    <source>
        <dbReference type="ARBA" id="ARBA00023132"/>
    </source>
</evidence>
<comment type="subcellular location">
    <subcellularLocation>
        <location evidence="1">Nucleus</location>
        <location evidence="1">Nuclear pore complex</location>
    </subcellularLocation>
</comment>
<feature type="domain" description="RRM Nup35-type" evidence="15">
    <location>
        <begin position="128"/>
        <end position="208"/>
    </location>
</feature>
<dbReference type="GO" id="GO:0051028">
    <property type="term" value="P:mRNA transport"/>
    <property type="evidence" value="ECO:0007669"/>
    <property type="project" value="UniProtKB-UniRule"/>
</dbReference>
<dbReference type="Gene3D" id="3.30.70.330">
    <property type="match status" value="1"/>
</dbReference>
<comment type="similarity">
    <text evidence="2">Belongs to the Nup35 family.</text>
</comment>
<keyword evidence="7" id="KW-0811">Translocation</keyword>
<accession>A0A8C3PIP3</accession>
<protein>
    <recommendedName>
        <fullName evidence="3">Nucleoporin NUP35</fullName>
    </recommendedName>
    <alternativeName>
        <fullName evidence="12">35 kDa nucleoporin</fullName>
    </alternativeName>
    <alternativeName>
        <fullName evidence="11">Nuclear pore complex protein Nup53</fullName>
    </alternativeName>
    <alternativeName>
        <fullName evidence="10">Nucleoporin NUP53</fullName>
    </alternativeName>
</protein>
<dbReference type="GO" id="GO:0044615">
    <property type="term" value="C:nuclear pore nuclear basket"/>
    <property type="evidence" value="ECO:0007669"/>
    <property type="project" value="TreeGrafter"/>
</dbReference>
<keyword evidence="8 13" id="KW-0906">Nuclear pore complex</keyword>
<sequence>VSETMKIQLQPALSQEDTSQALHFFLVIAEGSPSLPLAPVCMDRFDPPPVRSLHDELSDVGLGSTPLSSRIPVSGLDTGFCGTMPSTPGPAPSMLSPASVGQPRKTTLSPAQPDHFYAPLYCLRSEDRGDGRWVTVYGFNQASASYILHHFSQYGKILKHVMSNTGNWMHICYQSKLQARKALSTDGRIFGDCIRIGVKPCTDRKAVMARSSTSTSVDGTPVQHENYWTRFPTMRPLAPACKACASHCQVI</sequence>
<evidence type="ECO:0000256" key="7">
    <source>
        <dbReference type="ARBA" id="ARBA00023010"/>
    </source>
</evidence>
<evidence type="ECO:0000256" key="13">
    <source>
        <dbReference type="PROSITE-ProRule" id="PRU00804"/>
    </source>
</evidence>
<dbReference type="GO" id="GO:0006607">
    <property type="term" value="P:NLS-bearing protein import into nucleus"/>
    <property type="evidence" value="ECO:0007669"/>
    <property type="project" value="TreeGrafter"/>
</dbReference>
<dbReference type="GO" id="GO:0006999">
    <property type="term" value="P:nuclear pore organization"/>
    <property type="evidence" value="ECO:0007669"/>
    <property type="project" value="TreeGrafter"/>
</dbReference>
<evidence type="ECO:0000256" key="11">
    <source>
        <dbReference type="ARBA" id="ARBA00030113"/>
    </source>
</evidence>
<dbReference type="Proteomes" id="UP000694419">
    <property type="component" value="Unplaced"/>
</dbReference>
<evidence type="ECO:0000256" key="2">
    <source>
        <dbReference type="ARBA" id="ARBA00009454"/>
    </source>
</evidence>
<dbReference type="GO" id="GO:0017056">
    <property type="term" value="F:structural constituent of nuclear pore"/>
    <property type="evidence" value="ECO:0007669"/>
    <property type="project" value="TreeGrafter"/>
</dbReference>
<evidence type="ECO:0000313" key="16">
    <source>
        <dbReference type="Ensembl" id="ENSCPGP00000004465.1"/>
    </source>
</evidence>
<evidence type="ECO:0000256" key="5">
    <source>
        <dbReference type="ARBA" id="ARBA00022816"/>
    </source>
</evidence>
<name>A0A8C3PIP3_9CHAR</name>